<dbReference type="PANTHER" id="PTHR43000">
    <property type="entry name" value="DTDP-D-GLUCOSE 4,6-DEHYDRATASE-RELATED"/>
    <property type="match status" value="1"/>
</dbReference>
<dbReference type="CDD" id="cd05257">
    <property type="entry name" value="Arna_like_SDR_e"/>
    <property type="match status" value="1"/>
</dbReference>
<name>A0ABY1PUJ2_9BACT</name>
<dbReference type="InterPro" id="IPR016040">
    <property type="entry name" value="NAD(P)-bd_dom"/>
</dbReference>
<feature type="domain" description="NAD(P)-binding" evidence="1">
    <location>
        <begin position="9"/>
        <end position="309"/>
    </location>
</feature>
<dbReference type="EMBL" id="FXUG01000002">
    <property type="protein sequence ID" value="SMP47637.1"/>
    <property type="molecule type" value="Genomic_DNA"/>
</dbReference>
<dbReference type="Gene3D" id="3.40.50.720">
    <property type="entry name" value="NAD(P)-binding Rossmann-like Domain"/>
    <property type="match status" value="1"/>
</dbReference>
<evidence type="ECO:0000313" key="2">
    <source>
        <dbReference type="EMBL" id="SMP47637.1"/>
    </source>
</evidence>
<protein>
    <submittedName>
        <fullName evidence="2">dTDP-glucose 4,6-dehydratase</fullName>
    </submittedName>
</protein>
<dbReference type="Proteomes" id="UP001158067">
    <property type="component" value="Unassembled WGS sequence"/>
</dbReference>
<evidence type="ECO:0000259" key="1">
    <source>
        <dbReference type="Pfam" id="PF16363"/>
    </source>
</evidence>
<dbReference type="InterPro" id="IPR036291">
    <property type="entry name" value="NAD(P)-bd_dom_sf"/>
</dbReference>
<dbReference type="Pfam" id="PF16363">
    <property type="entry name" value="GDP_Man_Dehyd"/>
    <property type="match status" value="1"/>
</dbReference>
<dbReference type="RefSeq" id="WP_283431642.1">
    <property type="nucleotide sequence ID" value="NZ_FXUG01000002.1"/>
</dbReference>
<comment type="caution">
    <text evidence="2">The sequence shown here is derived from an EMBL/GenBank/DDBJ whole genome shotgun (WGS) entry which is preliminary data.</text>
</comment>
<sequence length="327" mass="35860">MSWENKRVLVTGAGGFIGSHLAEELVRRGANVRAMVRYGSNNHHGWLQDSPLAADMEVFAGDIRDSGNVRRAMEGCDAVLHLAALIAIPYSYVAPDSYVRTNIDGTLNVLEAARMLETPRIVHTSTSEVYGTALRVPIDEEHPLQGQSPYSATKIAADKLAESYYRSFDLPVVTIRPFNTFGPRQSTRAVLPTIITQALTSDTIKLGATTPTRDLTYVSDTVNGFLCGATAPGIEGQTLNLGTGSEISIGDLAAMVCRLCNVQCEIVCENERLRPEKSEVNRLLSDNSLAKNNMNWQPELSLEEGVQETIDWMKQNLSHFRAGEYTV</sequence>
<keyword evidence="3" id="KW-1185">Reference proteome</keyword>
<reference evidence="2 3" key="1">
    <citation type="submission" date="2017-05" db="EMBL/GenBank/DDBJ databases">
        <authorList>
            <person name="Varghese N."/>
            <person name="Submissions S."/>
        </authorList>
    </citation>
    <scope>NUCLEOTIDE SEQUENCE [LARGE SCALE GENOMIC DNA]</scope>
    <source>
        <strain evidence="2 3">DSM 25457</strain>
    </source>
</reference>
<proteinExistence type="predicted"/>
<evidence type="ECO:0000313" key="3">
    <source>
        <dbReference type="Proteomes" id="UP001158067"/>
    </source>
</evidence>
<gene>
    <name evidence="2" type="ORF">SAMN06265222_102324</name>
</gene>
<organism evidence="2 3">
    <name type="scientific">Neorhodopirellula lusitana</name>
    <dbReference type="NCBI Taxonomy" id="445327"/>
    <lineage>
        <taxon>Bacteria</taxon>
        <taxon>Pseudomonadati</taxon>
        <taxon>Planctomycetota</taxon>
        <taxon>Planctomycetia</taxon>
        <taxon>Pirellulales</taxon>
        <taxon>Pirellulaceae</taxon>
        <taxon>Neorhodopirellula</taxon>
    </lineage>
</organism>
<accession>A0ABY1PUJ2</accession>
<dbReference type="InterPro" id="IPR045869">
    <property type="entry name" value="Arna-like_SDR_e"/>
</dbReference>
<dbReference type="SUPFAM" id="SSF51735">
    <property type="entry name" value="NAD(P)-binding Rossmann-fold domains"/>
    <property type="match status" value="1"/>
</dbReference>